<organism evidence="5 6">
    <name type="scientific">Apodospora peruviana</name>
    <dbReference type="NCBI Taxonomy" id="516989"/>
    <lineage>
        <taxon>Eukaryota</taxon>
        <taxon>Fungi</taxon>
        <taxon>Dikarya</taxon>
        <taxon>Ascomycota</taxon>
        <taxon>Pezizomycotina</taxon>
        <taxon>Sordariomycetes</taxon>
        <taxon>Sordariomycetidae</taxon>
        <taxon>Sordariales</taxon>
        <taxon>Lasiosphaeriaceae</taxon>
        <taxon>Apodospora</taxon>
    </lineage>
</organism>
<dbReference type="PANTHER" id="PTHR24189">
    <property type="entry name" value="MYOTROPHIN"/>
    <property type="match status" value="1"/>
</dbReference>
<dbReference type="PANTHER" id="PTHR24189:SF50">
    <property type="entry name" value="ANKYRIN REPEAT AND SOCS BOX PROTEIN 2"/>
    <property type="match status" value="1"/>
</dbReference>
<dbReference type="EMBL" id="JAUEDM010000005">
    <property type="protein sequence ID" value="KAK3316019.1"/>
    <property type="molecule type" value="Genomic_DNA"/>
</dbReference>
<dbReference type="InterPro" id="IPR036047">
    <property type="entry name" value="F-box-like_dom_sf"/>
</dbReference>
<accession>A0AAE0I0H4</accession>
<dbReference type="SUPFAM" id="SSF81383">
    <property type="entry name" value="F-box domain"/>
    <property type="match status" value="1"/>
</dbReference>
<dbReference type="InterPro" id="IPR036770">
    <property type="entry name" value="Ankyrin_rpt-contain_sf"/>
</dbReference>
<dbReference type="InterPro" id="IPR002110">
    <property type="entry name" value="Ankyrin_rpt"/>
</dbReference>
<keyword evidence="2 3" id="KW-0040">ANK repeat</keyword>
<dbReference type="SUPFAM" id="SSF48403">
    <property type="entry name" value="Ankyrin repeat"/>
    <property type="match status" value="2"/>
</dbReference>
<evidence type="ECO:0000313" key="5">
    <source>
        <dbReference type="EMBL" id="KAK3316019.1"/>
    </source>
</evidence>
<evidence type="ECO:0000256" key="4">
    <source>
        <dbReference type="SAM" id="MobiDB-lite"/>
    </source>
</evidence>
<dbReference type="CDD" id="cd09917">
    <property type="entry name" value="F-box_SF"/>
    <property type="match status" value="1"/>
</dbReference>
<evidence type="ECO:0000313" key="6">
    <source>
        <dbReference type="Proteomes" id="UP001283341"/>
    </source>
</evidence>
<dbReference type="PROSITE" id="PS50297">
    <property type="entry name" value="ANK_REP_REGION"/>
    <property type="match status" value="2"/>
</dbReference>
<comment type="caution">
    <text evidence="5">The sequence shown here is derived from an EMBL/GenBank/DDBJ whole genome shotgun (WGS) entry which is preliminary data.</text>
</comment>
<evidence type="ECO:0000256" key="3">
    <source>
        <dbReference type="PROSITE-ProRule" id="PRU00023"/>
    </source>
</evidence>
<evidence type="ECO:0008006" key="7">
    <source>
        <dbReference type="Google" id="ProtNLM"/>
    </source>
</evidence>
<feature type="repeat" description="ANK" evidence="3">
    <location>
        <begin position="177"/>
        <end position="202"/>
    </location>
</feature>
<feature type="region of interest" description="Disordered" evidence="4">
    <location>
        <begin position="539"/>
        <end position="560"/>
    </location>
</feature>
<name>A0AAE0I0H4_9PEZI</name>
<dbReference type="PROSITE" id="PS50088">
    <property type="entry name" value="ANK_REPEAT"/>
    <property type="match status" value="2"/>
</dbReference>
<feature type="repeat" description="ANK" evidence="3">
    <location>
        <begin position="119"/>
        <end position="148"/>
    </location>
</feature>
<protein>
    <recommendedName>
        <fullName evidence="7">Ankyrin</fullName>
    </recommendedName>
</protein>
<proteinExistence type="predicted"/>
<reference evidence="5" key="2">
    <citation type="submission" date="2023-06" db="EMBL/GenBank/DDBJ databases">
        <authorList>
            <consortium name="Lawrence Berkeley National Laboratory"/>
            <person name="Haridas S."/>
            <person name="Hensen N."/>
            <person name="Bonometti L."/>
            <person name="Westerberg I."/>
            <person name="Brannstrom I.O."/>
            <person name="Guillou S."/>
            <person name="Cros-Aarteil S."/>
            <person name="Calhoun S."/>
            <person name="Kuo A."/>
            <person name="Mondo S."/>
            <person name="Pangilinan J."/>
            <person name="Riley R."/>
            <person name="Labutti K."/>
            <person name="Andreopoulos B."/>
            <person name="Lipzen A."/>
            <person name="Chen C."/>
            <person name="Yanf M."/>
            <person name="Daum C."/>
            <person name="Ng V."/>
            <person name="Clum A."/>
            <person name="Steindorff A."/>
            <person name="Ohm R."/>
            <person name="Martin F."/>
            <person name="Silar P."/>
            <person name="Natvig D."/>
            <person name="Lalanne C."/>
            <person name="Gautier V."/>
            <person name="Ament-Velasquez S.L."/>
            <person name="Kruys A."/>
            <person name="Hutchinson M.I."/>
            <person name="Powell A.J."/>
            <person name="Barry K."/>
            <person name="Miller A.N."/>
            <person name="Grigoriev I.V."/>
            <person name="Debuchy R."/>
            <person name="Gladieux P."/>
            <person name="Thoren M.H."/>
            <person name="Johannesson H."/>
        </authorList>
    </citation>
    <scope>NUCLEOTIDE SEQUENCE</scope>
    <source>
        <strain evidence="5">CBS 118394</strain>
    </source>
</reference>
<evidence type="ECO:0000256" key="2">
    <source>
        <dbReference type="ARBA" id="ARBA00023043"/>
    </source>
</evidence>
<dbReference type="SMART" id="SM00248">
    <property type="entry name" value="ANK"/>
    <property type="match status" value="5"/>
</dbReference>
<keyword evidence="1" id="KW-0677">Repeat</keyword>
<sequence length="630" mass="70976">MKPRGASQNLIAVVPSDSLLWLPNELLYMIGEHLETDPNGGLKALAALSSTCRRFNAIYDDRLYRSDALYYESKAIVWGATLASVGTIEKSIAQGGDVNAYYETLHTSGGRALVSALGSALHYAVLTGFDGIVECLLDHGADIHAKNAISICECYNIFRSVPQHPPIRACSDVAFRYPKSALHLAICHGHISTARLLIDRGALEGPDNEFEERHDLMIAAVAFGHHCLFDSLLEGMNPQDISDLLETPDNDLMNNSLLHFACGRRSNIETVRALRRFELTIDTFIFSVVNRPNGGRKWPLAIALEEGTWETVLFLIANGDGSIMVGISLQDEIWAFLNRYDSDLAKSDLLDNSWRGDARKVMGLMVEKYKKRSQNFDPSRDLMKLVVKVLDRSWFFNHPSEIITLLLDLGADPNLRVDNHGSTVLHFLFMPDSPGKVQASDEETRLDREMKQLSAIYRQHKNTILELLKHGASLNYEDKHKMTVLKYLTTAYNPERGSRPYKILVSRIVRFLLAHVQPRRINRMNREIWTDWIGTQARELSRDDTGNPSPAETPVSTRTRAHNRHKLIGTTPYILDSAGRCIGKIHRMGRGAEDWLWEERYLDCVDPKSRACRCAEHGNDHTADAMDLTE</sequence>
<feature type="compositionally biased region" description="Polar residues" evidence="4">
    <location>
        <begin position="546"/>
        <end position="558"/>
    </location>
</feature>
<keyword evidence="6" id="KW-1185">Reference proteome</keyword>
<evidence type="ECO:0000256" key="1">
    <source>
        <dbReference type="ARBA" id="ARBA00022737"/>
    </source>
</evidence>
<dbReference type="Gene3D" id="1.25.40.20">
    <property type="entry name" value="Ankyrin repeat-containing domain"/>
    <property type="match status" value="2"/>
</dbReference>
<dbReference type="Pfam" id="PF00023">
    <property type="entry name" value="Ank"/>
    <property type="match status" value="2"/>
</dbReference>
<reference evidence="5" key="1">
    <citation type="journal article" date="2023" name="Mol. Phylogenet. Evol.">
        <title>Genome-scale phylogeny and comparative genomics of the fungal order Sordariales.</title>
        <authorList>
            <person name="Hensen N."/>
            <person name="Bonometti L."/>
            <person name="Westerberg I."/>
            <person name="Brannstrom I.O."/>
            <person name="Guillou S."/>
            <person name="Cros-Aarteil S."/>
            <person name="Calhoun S."/>
            <person name="Haridas S."/>
            <person name="Kuo A."/>
            <person name="Mondo S."/>
            <person name="Pangilinan J."/>
            <person name="Riley R."/>
            <person name="LaButti K."/>
            <person name="Andreopoulos B."/>
            <person name="Lipzen A."/>
            <person name="Chen C."/>
            <person name="Yan M."/>
            <person name="Daum C."/>
            <person name="Ng V."/>
            <person name="Clum A."/>
            <person name="Steindorff A."/>
            <person name="Ohm R.A."/>
            <person name="Martin F."/>
            <person name="Silar P."/>
            <person name="Natvig D.O."/>
            <person name="Lalanne C."/>
            <person name="Gautier V."/>
            <person name="Ament-Velasquez S.L."/>
            <person name="Kruys A."/>
            <person name="Hutchinson M.I."/>
            <person name="Powell A.J."/>
            <person name="Barry K."/>
            <person name="Miller A.N."/>
            <person name="Grigoriev I.V."/>
            <person name="Debuchy R."/>
            <person name="Gladieux P."/>
            <person name="Hiltunen Thoren M."/>
            <person name="Johannesson H."/>
        </authorList>
    </citation>
    <scope>NUCLEOTIDE SEQUENCE</scope>
    <source>
        <strain evidence="5">CBS 118394</strain>
    </source>
</reference>
<dbReference type="Proteomes" id="UP001283341">
    <property type="component" value="Unassembled WGS sequence"/>
</dbReference>
<gene>
    <name evidence="5" type="ORF">B0H66DRAFT_560130</name>
</gene>
<dbReference type="AlphaFoldDB" id="A0AAE0I0H4"/>
<dbReference type="InterPro" id="IPR050745">
    <property type="entry name" value="Multifunctional_regulatory"/>
</dbReference>